<dbReference type="Proteomes" id="UP001470230">
    <property type="component" value="Unassembled WGS sequence"/>
</dbReference>
<feature type="region of interest" description="Disordered" evidence="2">
    <location>
        <begin position="516"/>
        <end position="583"/>
    </location>
</feature>
<dbReference type="InterPro" id="IPR036420">
    <property type="entry name" value="BRCT_dom_sf"/>
</dbReference>
<feature type="domain" description="BRCT" evidence="3">
    <location>
        <begin position="176"/>
        <end position="248"/>
    </location>
</feature>
<evidence type="ECO:0000313" key="5">
    <source>
        <dbReference type="Proteomes" id="UP001470230"/>
    </source>
</evidence>
<dbReference type="Pfam" id="PF00533">
    <property type="entry name" value="BRCT"/>
    <property type="match status" value="2"/>
</dbReference>
<keyword evidence="1" id="KW-0677">Repeat</keyword>
<feature type="domain" description="BRCT" evidence="3">
    <location>
        <begin position="81"/>
        <end position="176"/>
    </location>
</feature>
<protein>
    <submittedName>
        <fullName evidence="4">SMC5-SMC6 complex localization factor protein 1</fullName>
    </submittedName>
</protein>
<gene>
    <name evidence="4" type="ORF">M9Y10_001062</name>
</gene>
<dbReference type="EMBL" id="JAPFFF010000001">
    <property type="protein sequence ID" value="KAK8898770.1"/>
    <property type="molecule type" value="Genomic_DNA"/>
</dbReference>
<dbReference type="SUPFAM" id="SSF52113">
    <property type="entry name" value="BRCT domain"/>
    <property type="match status" value="4"/>
</dbReference>
<dbReference type="InterPro" id="IPR001357">
    <property type="entry name" value="BRCT_dom"/>
</dbReference>
<name>A0ABR2L5Y0_9EUKA</name>
<evidence type="ECO:0000313" key="4">
    <source>
        <dbReference type="EMBL" id="KAK8898770.1"/>
    </source>
</evidence>
<feature type="compositionally biased region" description="Basic residues" evidence="2">
    <location>
        <begin position="532"/>
        <end position="547"/>
    </location>
</feature>
<reference evidence="4 5" key="1">
    <citation type="submission" date="2024-04" db="EMBL/GenBank/DDBJ databases">
        <title>Tritrichomonas musculus Genome.</title>
        <authorList>
            <person name="Alves-Ferreira E."/>
            <person name="Grigg M."/>
            <person name="Lorenzi H."/>
            <person name="Galac M."/>
        </authorList>
    </citation>
    <scope>NUCLEOTIDE SEQUENCE [LARGE SCALE GENOMIC DNA]</scope>
    <source>
        <strain evidence="4 5">EAF2021</strain>
    </source>
</reference>
<feature type="domain" description="BRCT" evidence="3">
    <location>
        <begin position="265"/>
        <end position="356"/>
    </location>
</feature>
<accession>A0ABR2L5Y0</accession>
<evidence type="ECO:0000256" key="2">
    <source>
        <dbReference type="SAM" id="MobiDB-lite"/>
    </source>
</evidence>
<sequence>MRFSTFYLSPSLTTNLDDLRNLIKHLSFQMNEVLSPNTDTLQIGSLSEVVDSYESPKYMITEAVLHDIISYKIPEFPLQKHPISIYQRISLCFSPLWILCVGFNTEEIIDINRKVILLGGTLTREYSENVTTVISHTNISPKVIKARKHNLPVVSKQWLDDCFSDVKRIPYKNNGYILQPFEGIKFTSTDLLPSVRHELKKLAISNGGKWTDIYDDSITYLIADGLSNTKKIEIALCQGVPIVRSTYVRNPSKFDVINWWCMSNRKMPLFNGLIFSIHKNCRNIDAIQEAIVAHSGEIGKNATYLLVPHGFNVAKWFKSNSGDNSSKLDNLNFVTTDWFWACIEKRKVLSFDISPLYQPLPFPCPIEAAKNLTFYLSPSLTDESRKVAACIVRESGGLPVFKFTNNVQYIIAKEYDNQLMKYEINQKIPVVSIEFVVQILKTGAIPDSKLFQLGEKQKDAMMSKLCKIIMSKSKGTETEVSNTYQNRNIDYEKNDLENFTQELTSSQNEVTIEVKYDSQAKSSQETSEETNKKKKSSFTSTKRSKHKRDNDDSSDYDQKSNPFDESVSNEEADPFLSALQKPI</sequence>
<evidence type="ECO:0000256" key="1">
    <source>
        <dbReference type="ARBA" id="ARBA00022737"/>
    </source>
</evidence>
<proteinExistence type="predicted"/>
<dbReference type="Gene3D" id="3.40.50.10190">
    <property type="entry name" value="BRCT domain"/>
    <property type="match status" value="4"/>
</dbReference>
<dbReference type="CDD" id="cd00027">
    <property type="entry name" value="BRCT"/>
    <property type="match status" value="3"/>
</dbReference>
<dbReference type="PANTHER" id="PTHR13561:SF20">
    <property type="entry name" value="DNA TOPOISOMERASE 2-BINDING PROTEIN 1"/>
    <property type="match status" value="1"/>
</dbReference>
<comment type="caution">
    <text evidence="4">The sequence shown here is derived from an EMBL/GenBank/DDBJ whole genome shotgun (WGS) entry which is preliminary data.</text>
</comment>
<dbReference type="PROSITE" id="PS50172">
    <property type="entry name" value="BRCT"/>
    <property type="match status" value="4"/>
</dbReference>
<evidence type="ECO:0000259" key="3">
    <source>
        <dbReference type="PROSITE" id="PS50172"/>
    </source>
</evidence>
<dbReference type="SMART" id="SM00292">
    <property type="entry name" value="BRCT"/>
    <property type="match status" value="4"/>
</dbReference>
<organism evidence="4 5">
    <name type="scientific">Tritrichomonas musculus</name>
    <dbReference type="NCBI Taxonomy" id="1915356"/>
    <lineage>
        <taxon>Eukaryota</taxon>
        <taxon>Metamonada</taxon>
        <taxon>Parabasalia</taxon>
        <taxon>Tritrichomonadida</taxon>
        <taxon>Tritrichomonadidae</taxon>
        <taxon>Tritrichomonas</taxon>
    </lineage>
</organism>
<dbReference type="Pfam" id="PF16589">
    <property type="entry name" value="BRCT_2"/>
    <property type="match status" value="1"/>
</dbReference>
<dbReference type="PANTHER" id="PTHR13561">
    <property type="entry name" value="DNA REPLICATION REGULATOR DPB11-RELATED"/>
    <property type="match status" value="1"/>
</dbReference>
<feature type="domain" description="BRCT" evidence="3">
    <location>
        <begin position="370"/>
        <end position="453"/>
    </location>
</feature>
<keyword evidence="5" id="KW-1185">Reference proteome</keyword>